<dbReference type="GO" id="GO:0003677">
    <property type="term" value="F:DNA binding"/>
    <property type="evidence" value="ECO:0007669"/>
    <property type="project" value="UniProtKB-KW"/>
</dbReference>
<keyword evidence="2" id="KW-1133">Transmembrane helix</keyword>
<feature type="transmembrane region" description="Helical" evidence="2">
    <location>
        <begin position="86"/>
        <end position="107"/>
    </location>
</feature>
<evidence type="ECO:0000313" key="5">
    <source>
        <dbReference type="Proteomes" id="UP000580130"/>
    </source>
</evidence>
<dbReference type="PROSITE" id="PS50943">
    <property type="entry name" value="HTH_CROC1"/>
    <property type="match status" value="1"/>
</dbReference>
<accession>A0A848CQY6</accession>
<organism evidence="4 5">
    <name type="scientific">Dorea formicigenerans</name>
    <dbReference type="NCBI Taxonomy" id="39486"/>
    <lineage>
        <taxon>Bacteria</taxon>
        <taxon>Bacillati</taxon>
        <taxon>Bacillota</taxon>
        <taxon>Clostridia</taxon>
        <taxon>Lachnospirales</taxon>
        <taxon>Lachnospiraceae</taxon>
        <taxon>Dorea</taxon>
    </lineage>
</organism>
<reference evidence="4 5" key="1">
    <citation type="submission" date="2020-04" db="EMBL/GenBank/DDBJ databases">
        <authorList>
            <person name="Hitch T.C.A."/>
            <person name="Wylensek D."/>
            <person name="Clavel T."/>
        </authorList>
    </citation>
    <scope>NUCLEOTIDE SEQUENCE [LARGE SCALE GENOMIC DNA]</scope>
    <source>
        <strain evidence="4 5">BSM-383-APC-5F</strain>
    </source>
</reference>
<dbReference type="Gene3D" id="1.10.260.40">
    <property type="entry name" value="lambda repressor-like DNA-binding domains"/>
    <property type="match status" value="1"/>
</dbReference>
<dbReference type="SMART" id="SM00530">
    <property type="entry name" value="HTH_XRE"/>
    <property type="match status" value="1"/>
</dbReference>
<evidence type="ECO:0000256" key="1">
    <source>
        <dbReference type="ARBA" id="ARBA00023125"/>
    </source>
</evidence>
<feature type="transmembrane region" description="Helical" evidence="2">
    <location>
        <begin position="153"/>
        <end position="174"/>
    </location>
</feature>
<proteinExistence type="predicted"/>
<dbReference type="CDD" id="cd00093">
    <property type="entry name" value="HTH_XRE"/>
    <property type="match status" value="1"/>
</dbReference>
<evidence type="ECO:0000313" key="4">
    <source>
        <dbReference type="EMBL" id="NME58238.1"/>
    </source>
</evidence>
<gene>
    <name evidence="4" type="ORF">HF855_12720</name>
</gene>
<feature type="domain" description="HTH cro/C1-type" evidence="3">
    <location>
        <begin position="7"/>
        <end position="61"/>
    </location>
</feature>
<dbReference type="Proteomes" id="UP000580130">
    <property type="component" value="Unassembled WGS sequence"/>
</dbReference>
<dbReference type="PANTHER" id="PTHR46558:SF13">
    <property type="entry name" value="HTH-TYPE TRANSCRIPTIONAL REGULATOR IMMR"/>
    <property type="match status" value="1"/>
</dbReference>
<dbReference type="SUPFAM" id="SSF47413">
    <property type="entry name" value="lambda repressor-like DNA-binding domains"/>
    <property type="match status" value="1"/>
</dbReference>
<dbReference type="AlphaFoldDB" id="A0A848CQY6"/>
<dbReference type="PANTHER" id="PTHR46558">
    <property type="entry name" value="TRACRIPTIONAL REGULATORY PROTEIN-RELATED-RELATED"/>
    <property type="match status" value="1"/>
</dbReference>
<dbReference type="Pfam" id="PF01381">
    <property type="entry name" value="HTH_3"/>
    <property type="match status" value="1"/>
</dbReference>
<dbReference type="EMBL" id="JABAFX010000042">
    <property type="protein sequence ID" value="NME58238.1"/>
    <property type="molecule type" value="Genomic_DNA"/>
</dbReference>
<evidence type="ECO:0000256" key="2">
    <source>
        <dbReference type="SAM" id="Phobius"/>
    </source>
</evidence>
<sequence>MKLSDKIIGLRKSNGMSQEDLAEKLDVSRQAISRWESGTAMPDANNILQLSKLFGVTTDYLLNDDYQSDNDLPKVKEVQNDNLGQIMVYLVTLEVMVLLIQFMTTVILQNVFFGFLSFLPFVAAIGGFEYAYQKKASSATEKTKNFRKKFYKISAWLGLYFPIRFIVSVAARFYPRPYNVLVLEVIILAIYIAAATCVNLSIDKSYLPKE</sequence>
<name>A0A848CQY6_9FIRM</name>
<keyword evidence="1" id="KW-0238">DNA-binding</keyword>
<dbReference type="InterPro" id="IPR001387">
    <property type="entry name" value="Cro/C1-type_HTH"/>
</dbReference>
<protein>
    <submittedName>
        <fullName evidence="4">Helix-turn-helix transcriptional regulator</fullName>
    </submittedName>
</protein>
<evidence type="ECO:0000259" key="3">
    <source>
        <dbReference type="PROSITE" id="PS50943"/>
    </source>
</evidence>
<dbReference type="InterPro" id="IPR010982">
    <property type="entry name" value="Lambda_DNA-bd_dom_sf"/>
</dbReference>
<feature type="transmembrane region" description="Helical" evidence="2">
    <location>
        <begin position="180"/>
        <end position="202"/>
    </location>
</feature>
<feature type="transmembrane region" description="Helical" evidence="2">
    <location>
        <begin position="113"/>
        <end position="132"/>
    </location>
</feature>
<keyword evidence="2" id="KW-0472">Membrane</keyword>
<dbReference type="RefSeq" id="WP_168934188.1">
    <property type="nucleotide sequence ID" value="NZ_JABAFX010000042.1"/>
</dbReference>
<keyword evidence="2" id="KW-0812">Transmembrane</keyword>
<comment type="caution">
    <text evidence="4">The sequence shown here is derived from an EMBL/GenBank/DDBJ whole genome shotgun (WGS) entry which is preliminary data.</text>
</comment>